<accession>A0A250IEL9</accession>
<dbReference type="InterPro" id="IPR011990">
    <property type="entry name" value="TPR-like_helical_dom_sf"/>
</dbReference>
<evidence type="ECO:0008006" key="4">
    <source>
        <dbReference type="Google" id="ProtNLM"/>
    </source>
</evidence>
<dbReference type="PROSITE" id="PS50005">
    <property type="entry name" value="TPR"/>
    <property type="match status" value="2"/>
</dbReference>
<dbReference type="InterPro" id="IPR019734">
    <property type="entry name" value="TPR_rpt"/>
</dbReference>
<feature type="repeat" description="TPR" evidence="1">
    <location>
        <begin position="230"/>
        <end position="263"/>
    </location>
</feature>
<organism evidence="2 3">
    <name type="scientific">Melittangium boletus DSM 14713</name>
    <dbReference type="NCBI Taxonomy" id="1294270"/>
    <lineage>
        <taxon>Bacteria</taxon>
        <taxon>Pseudomonadati</taxon>
        <taxon>Myxococcota</taxon>
        <taxon>Myxococcia</taxon>
        <taxon>Myxococcales</taxon>
        <taxon>Cystobacterineae</taxon>
        <taxon>Archangiaceae</taxon>
        <taxon>Melittangium</taxon>
    </lineage>
</organism>
<dbReference type="SUPFAM" id="SSF48452">
    <property type="entry name" value="TPR-like"/>
    <property type="match status" value="1"/>
</dbReference>
<name>A0A250IEL9_9BACT</name>
<sequence length="308" mass="34496">MWNRSAKKALLVCLVALVLHLLMLLLPRNMPEQELSIARAIPDSAKRVTLLKPLKEHPKATGANLREAAELLREGSPLDAYELAKAAESKEPGSEETQLLLARICHGQRMKRCEEESLQRAEELSPEDPRAALLRADFHERDGDVEGALKAVEEAYRKAPGREGVGVRYARLLSATSRGEEAIKVLETQARLLGKSRLWVEQGLVRVAQGRLEEGRRLFARAVEEDPKLAPAYYHLGLTEYRLGDIEAAEEALREADRLDMTSMRALSALCEIQRRTGRVNDMTVTRMDLERRFPEKLGAVQSACGTR</sequence>
<feature type="repeat" description="TPR" evidence="1">
    <location>
        <begin position="196"/>
        <end position="229"/>
    </location>
</feature>
<dbReference type="Proteomes" id="UP000217289">
    <property type="component" value="Chromosome"/>
</dbReference>
<gene>
    <name evidence="2" type="ORF">MEBOL_003665</name>
</gene>
<dbReference type="KEGG" id="mbd:MEBOL_003665"/>
<reference evidence="2 3" key="1">
    <citation type="submission" date="2017-06" db="EMBL/GenBank/DDBJ databases">
        <authorList>
            <person name="Kim H.J."/>
            <person name="Triplett B.A."/>
        </authorList>
    </citation>
    <scope>NUCLEOTIDE SEQUENCE [LARGE SCALE GENOMIC DNA]</scope>
    <source>
        <strain evidence="2 3">DSM 14713</strain>
    </source>
</reference>
<evidence type="ECO:0000256" key="1">
    <source>
        <dbReference type="PROSITE-ProRule" id="PRU00339"/>
    </source>
</evidence>
<dbReference type="AlphaFoldDB" id="A0A250IEL9"/>
<evidence type="ECO:0000313" key="3">
    <source>
        <dbReference type="Proteomes" id="UP000217289"/>
    </source>
</evidence>
<evidence type="ECO:0000313" key="2">
    <source>
        <dbReference type="EMBL" id="ATB30205.1"/>
    </source>
</evidence>
<dbReference type="RefSeq" id="WP_095982858.1">
    <property type="nucleotide sequence ID" value="NZ_CP022163.1"/>
</dbReference>
<dbReference type="SMART" id="SM00028">
    <property type="entry name" value="TPR"/>
    <property type="match status" value="4"/>
</dbReference>
<keyword evidence="1" id="KW-0802">TPR repeat</keyword>
<dbReference type="PANTHER" id="PTHR12558">
    <property type="entry name" value="CELL DIVISION CYCLE 16,23,27"/>
    <property type="match status" value="1"/>
</dbReference>
<dbReference type="OrthoDB" id="5381741at2"/>
<dbReference type="PANTHER" id="PTHR12558:SF13">
    <property type="entry name" value="CELL DIVISION CYCLE PROTEIN 27 HOMOLOG"/>
    <property type="match status" value="1"/>
</dbReference>
<keyword evidence="3" id="KW-1185">Reference proteome</keyword>
<dbReference type="Gene3D" id="1.25.40.10">
    <property type="entry name" value="Tetratricopeptide repeat domain"/>
    <property type="match status" value="1"/>
</dbReference>
<dbReference type="EMBL" id="CP022163">
    <property type="protein sequence ID" value="ATB30205.1"/>
    <property type="molecule type" value="Genomic_DNA"/>
</dbReference>
<proteinExistence type="predicted"/>
<dbReference type="Pfam" id="PF13432">
    <property type="entry name" value="TPR_16"/>
    <property type="match status" value="2"/>
</dbReference>
<protein>
    <recommendedName>
        <fullName evidence="4">Tetratricopeptide repeat protein</fullName>
    </recommendedName>
</protein>